<gene>
    <name evidence="4" type="ORF">AB2L28_19150</name>
</gene>
<evidence type="ECO:0000256" key="1">
    <source>
        <dbReference type="ARBA" id="ARBA00022679"/>
    </source>
</evidence>
<dbReference type="InterPro" id="IPR000182">
    <property type="entry name" value="GNAT_dom"/>
</dbReference>
<dbReference type="Pfam" id="PF00583">
    <property type="entry name" value="Acetyltransf_1"/>
    <property type="match status" value="1"/>
</dbReference>
<evidence type="ECO:0000256" key="2">
    <source>
        <dbReference type="ARBA" id="ARBA00023315"/>
    </source>
</evidence>
<dbReference type="Proteomes" id="UP001566476">
    <property type="component" value="Unassembled WGS sequence"/>
</dbReference>
<comment type="caution">
    <text evidence="4">The sequence shown here is derived from an EMBL/GenBank/DDBJ whole genome shotgun (WGS) entry which is preliminary data.</text>
</comment>
<keyword evidence="1 4" id="KW-0808">Transferase</keyword>
<dbReference type="RefSeq" id="WP_370720587.1">
    <property type="nucleotide sequence ID" value="NZ_JBGGTQ010000010.1"/>
</dbReference>
<accession>A0ABV4I6Q5</accession>
<dbReference type="InterPro" id="IPR050832">
    <property type="entry name" value="Bact_Acetyltransf"/>
</dbReference>
<dbReference type="CDD" id="cd04301">
    <property type="entry name" value="NAT_SF"/>
    <property type="match status" value="1"/>
</dbReference>
<protein>
    <submittedName>
        <fullName evidence="4">GNAT family N-acetyltransferase</fullName>
        <ecNumber evidence="4">2.3.-.-</ecNumber>
    </submittedName>
</protein>
<evidence type="ECO:0000313" key="5">
    <source>
        <dbReference type="Proteomes" id="UP001566476"/>
    </source>
</evidence>
<name>A0ABV4I6Q5_9ACTN</name>
<dbReference type="EC" id="2.3.-.-" evidence="4"/>
<sequence length="183" mass="19499">MTDLAFREATTDDVAAVVDLVESAYRGESSRAGWTTEADLLRGRRTDAAGIAAVVAAPAAVLLLAHRDGVLVGCCELRRTADGTGAPAYFGTFAVRPDAQGGGIGRALLTRADAEAVTRWGASALEMTVIAQRADLIAWYERLGFRGTGERRPFPYGDERFGIPQRDDLEFVVLRRPTAGTAG</sequence>
<keyword evidence="5" id="KW-1185">Reference proteome</keyword>
<reference evidence="4 5" key="1">
    <citation type="submission" date="2024-07" db="EMBL/GenBank/DDBJ databases">
        <authorList>
            <person name="Thanompreechachai J."/>
            <person name="Duangmal K."/>
        </authorList>
    </citation>
    <scope>NUCLEOTIDE SEQUENCE [LARGE SCALE GENOMIC DNA]</scope>
    <source>
        <strain evidence="4 5">TBRC 1896</strain>
    </source>
</reference>
<evidence type="ECO:0000313" key="4">
    <source>
        <dbReference type="EMBL" id="MEZ0494359.1"/>
    </source>
</evidence>
<dbReference type="SUPFAM" id="SSF55729">
    <property type="entry name" value="Acyl-CoA N-acyltransferases (Nat)"/>
    <property type="match status" value="1"/>
</dbReference>
<dbReference type="EMBL" id="JBGGTQ010000010">
    <property type="protein sequence ID" value="MEZ0494359.1"/>
    <property type="molecule type" value="Genomic_DNA"/>
</dbReference>
<evidence type="ECO:0000259" key="3">
    <source>
        <dbReference type="PROSITE" id="PS51186"/>
    </source>
</evidence>
<dbReference type="Gene3D" id="3.40.630.30">
    <property type="match status" value="1"/>
</dbReference>
<feature type="domain" description="N-acetyltransferase" evidence="3">
    <location>
        <begin position="4"/>
        <end position="170"/>
    </location>
</feature>
<dbReference type="PROSITE" id="PS51186">
    <property type="entry name" value="GNAT"/>
    <property type="match status" value="1"/>
</dbReference>
<proteinExistence type="predicted"/>
<dbReference type="InterPro" id="IPR016181">
    <property type="entry name" value="Acyl_CoA_acyltransferase"/>
</dbReference>
<keyword evidence="2 4" id="KW-0012">Acyltransferase</keyword>
<organism evidence="4 5">
    <name type="scientific">Kineococcus mangrovi</name>
    <dbReference type="NCBI Taxonomy" id="1660183"/>
    <lineage>
        <taxon>Bacteria</taxon>
        <taxon>Bacillati</taxon>
        <taxon>Actinomycetota</taxon>
        <taxon>Actinomycetes</taxon>
        <taxon>Kineosporiales</taxon>
        <taxon>Kineosporiaceae</taxon>
        <taxon>Kineococcus</taxon>
    </lineage>
</organism>
<dbReference type="GO" id="GO:0016746">
    <property type="term" value="F:acyltransferase activity"/>
    <property type="evidence" value="ECO:0007669"/>
    <property type="project" value="UniProtKB-KW"/>
</dbReference>
<dbReference type="PANTHER" id="PTHR43877">
    <property type="entry name" value="AMINOALKYLPHOSPHONATE N-ACETYLTRANSFERASE-RELATED-RELATED"/>
    <property type="match status" value="1"/>
</dbReference>
<dbReference type="PANTHER" id="PTHR43877:SF2">
    <property type="entry name" value="AMINOALKYLPHOSPHONATE N-ACETYLTRANSFERASE-RELATED"/>
    <property type="match status" value="1"/>
</dbReference>